<feature type="transmembrane region" description="Helical" evidence="6">
    <location>
        <begin position="12"/>
        <end position="33"/>
    </location>
</feature>
<evidence type="ECO:0000256" key="1">
    <source>
        <dbReference type="ARBA" id="ARBA00004141"/>
    </source>
</evidence>
<dbReference type="PROSITE" id="PS51012">
    <property type="entry name" value="ABC_TM2"/>
    <property type="match status" value="1"/>
</dbReference>
<proteinExistence type="predicted"/>
<dbReference type="PIRSF" id="PIRSF006648">
    <property type="entry name" value="DrrB"/>
    <property type="match status" value="1"/>
</dbReference>
<evidence type="ECO:0000256" key="2">
    <source>
        <dbReference type="ARBA" id="ARBA00022692"/>
    </source>
</evidence>
<feature type="transmembrane region" description="Helical" evidence="6">
    <location>
        <begin position="131"/>
        <end position="153"/>
    </location>
</feature>
<keyword evidence="3 6" id="KW-1133">Transmembrane helix</keyword>
<dbReference type="AlphaFoldDB" id="A0A9W6KNU5"/>
<dbReference type="GO" id="GO:0046677">
    <property type="term" value="P:response to antibiotic"/>
    <property type="evidence" value="ECO:0007669"/>
    <property type="project" value="UniProtKB-KW"/>
</dbReference>
<comment type="caution">
    <text evidence="8">The sequence shown here is derived from an EMBL/GenBank/DDBJ whole genome shotgun (WGS) entry which is preliminary data.</text>
</comment>
<dbReference type="RefSeq" id="WP_261960647.1">
    <property type="nucleotide sequence ID" value="NZ_BAAAXA010000001.1"/>
</dbReference>
<feature type="transmembrane region" description="Helical" evidence="6">
    <location>
        <begin position="214"/>
        <end position="235"/>
    </location>
</feature>
<evidence type="ECO:0000313" key="8">
    <source>
        <dbReference type="EMBL" id="GLL02724.1"/>
    </source>
</evidence>
<dbReference type="InterPro" id="IPR047817">
    <property type="entry name" value="ABC2_TM_bact-type"/>
</dbReference>
<feature type="domain" description="ABC transmembrane type-2" evidence="7">
    <location>
        <begin position="17"/>
        <end position="238"/>
    </location>
</feature>
<dbReference type="GO" id="GO:0140359">
    <property type="term" value="F:ABC-type transporter activity"/>
    <property type="evidence" value="ECO:0007669"/>
    <property type="project" value="InterPro"/>
</dbReference>
<dbReference type="PANTHER" id="PTHR43229:SF2">
    <property type="entry name" value="NODULATION PROTEIN J"/>
    <property type="match status" value="1"/>
</dbReference>
<accession>A0A9W6KNU5</accession>
<dbReference type="PANTHER" id="PTHR43229">
    <property type="entry name" value="NODULATION PROTEIN J"/>
    <property type="match status" value="1"/>
</dbReference>
<reference evidence="8" key="1">
    <citation type="journal article" date="2014" name="Int. J. Syst. Evol. Microbiol.">
        <title>Complete genome sequence of Corynebacterium casei LMG S-19264T (=DSM 44701T), isolated from a smear-ripened cheese.</title>
        <authorList>
            <consortium name="US DOE Joint Genome Institute (JGI-PGF)"/>
            <person name="Walter F."/>
            <person name="Albersmeier A."/>
            <person name="Kalinowski J."/>
            <person name="Ruckert C."/>
        </authorList>
    </citation>
    <scope>NUCLEOTIDE SEQUENCE</scope>
    <source>
        <strain evidence="8">VKM Ac-1321</strain>
    </source>
</reference>
<keyword evidence="4 6" id="KW-0472">Membrane</keyword>
<dbReference type="GO" id="GO:0043190">
    <property type="term" value="C:ATP-binding cassette (ABC) transporter complex"/>
    <property type="evidence" value="ECO:0007669"/>
    <property type="project" value="InterPro"/>
</dbReference>
<evidence type="ECO:0000313" key="9">
    <source>
        <dbReference type="Proteomes" id="UP001143480"/>
    </source>
</evidence>
<evidence type="ECO:0000256" key="3">
    <source>
        <dbReference type="ARBA" id="ARBA00022989"/>
    </source>
</evidence>
<evidence type="ECO:0000256" key="5">
    <source>
        <dbReference type="ARBA" id="ARBA00023251"/>
    </source>
</evidence>
<reference evidence="8" key="2">
    <citation type="submission" date="2023-01" db="EMBL/GenBank/DDBJ databases">
        <authorList>
            <person name="Sun Q."/>
            <person name="Evtushenko L."/>
        </authorList>
    </citation>
    <scope>NUCLEOTIDE SEQUENCE</scope>
    <source>
        <strain evidence="8">VKM Ac-1321</strain>
    </source>
</reference>
<feature type="transmembrane region" description="Helical" evidence="6">
    <location>
        <begin position="94"/>
        <end position="119"/>
    </location>
</feature>
<keyword evidence="9" id="KW-1185">Reference proteome</keyword>
<name>A0A9W6KNU5_9ACTN</name>
<dbReference type="InterPro" id="IPR051784">
    <property type="entry name" value="Nod_factor_ABC_transporter"/>
</dbReference>
<dbReference type="EMBL" id="BSFP01000025">
    <property type="protein sequence ID" value="GLL02724.1"/>
    <property type="molecule type" value="Genomic_DNA"/>
</dbReference>
<dbReference type="InterPro" id="IPR000412">
    <property type="entry name" value="ABC_2_transport"/>
</dbReference>
<dbReference type="Proteomes" id="UP001143480">
    <property type="component" value="Unassembled WGS sequence"/>
</dbReference>
<feature type="transmembrane region" description="Helical" evidence="6">
    <location>
        <begin position="165"/>
        <end position="194"/>
    </location>
</feature>
<evidence type="ECO:0000256" key="6">
    <source>
        <dbReference type="SAM" id="Phobius"/>
    </source>
</evidence>
<evidence type="ECO:0000259" key="7">
    <source>
        <dbReference type="PROSITE" id="PS51012"/>
    </source>
</evidence>
<dbReference type="InterPro" id="IPR013525">
    <property type="entry name" value="ABC2_TM"/>
</dbReference>
<gene>
    <name evidence="8" type="ORF">GCM10017581_044660</name>
</gene>
<feature type="transmembrane region" description="Helical" evidence="6">
    <location>
        <begin position="53"/>
        <end position="73"/>
    </location>
</feature>
<protein>
    <submittedName>
        <fullName evidence="8">ABC transporter</fullName>
    </submittedName>
</protein>
<sequence length="245" mass="25990">MLPYVRLELRRLMRTPGLLIFTVAMPLVSYLVFTNISTVTGQDKATAATYTMVSMAGYGAIGALLNYAAGLVIDRSIGWLRQLRLTPVPPVAVVFGKGLAAMAAALLPVVLLCAAAVLINGVRLGAGQWLALVPLLWLGALPFALLGLSLGYLATSQTAQPLNMLVYLGMSIVGGLWLPLDIMPGWLAAIGRVLPTHAYADMSWRVAFGGAPSVADVVTLAVWLVAFAALAVYGFRRSVRRIAVL</sequence>
<evidence type="ECO:0000256" key="4">
    <source>
        <dbReference type="ARBA" id="ARBA00023136"/>
    </source>
</evidence>
<organism evidence="8 9">
    <name type="scientific">Dactylosporangium matsuzakiense</name>
    <dbReference type="NCBI Taxonomy" id="53360"/>
    <lineage>
        <taxon>Bacteria</taxon>
        <taxon>Bacillati</taxon>
        <taxon>Actinomycetota</taxon>
        <taxon>Actinomycetes</taxon>
        <taxon>Micromonosporales</taxon>
        <taxon>Micromonosporaceae</taxon>
        <taxon>Dactylosporangium</taxon>
    </lineage>
</organism>
<keyword evidence="2 6" id="KW-0812">Transmembrane</keyword>
<dbReference type="Pfam" id="PF12698">
    <property type="entry name" value="ABC2_membrane_3"/>
    <property type="match status" value="1"/>
</dbReference>
<keyword evidence="5" id="KW-0046">Antibiotic resistance</keyword>
<comment type="subcellular location">
    <subcellularLocation>
        <location evidence="1">Membrane</location>
        <topology evidence="1">Multi-pass membrane protein</topology>
    </subcellularLocation>
</comment>